<evidence type="ECO:0000313" key="2">
    <source>
        <dbReference type="EMBL" id="EQC30451.1"/>
    </source>
</evidence>
<evidence type="ECO:0000313" key="3">
    <source>
        <dbReference type="Proteomes" id="UP000030762"/>
    </source>
</evidence>
<keyword evidence="3" id="KW-1185">Reference proteome</keyword>
<dbReference type="PROSITE" id="PS50005">
    <property type="entry name" value="TPR"/>
    <property type="match status" value="1"/>
</dbReference>
<feature type="repeat" description="TPR" evidence="1">
    <location>
        <begin position="183"/>
        <end position="216"/>
    </location>
</feature>
<dbReference type="AlphaFoldDB" id="T0Q794"/>
<dbReference type="InterPro" id="IPR011990">
    <property type="entry name" value="TPR-like_helical_dom_sf"/>
</dbReference>
<dbReference type="EMBL" id="JH767175">
    <property type="protein sequence ID" value="EQC30451.1"/>
    <property type="molecule type" value="Genomic_DNA"/>
</dbReference>
<proteinExistence type="predicted"/>
<dbReference type="SUPFAM" id="SSF48452">
    <property type="entry name" value="TPR-like"/>
    <property type="match status" value="1"/>
</dbReference>
<dbReference type="Pfam" id="PF13374">
    <property type="entry name" value="TPR_10"/>
    <property type="match status" value="2"/>
</dbReference>
<dbReference type="InParanoid" id="T0Q794"/>
<organism evidence="2 3">
    <name type="scientific">Saprolegnia diclina (strain VS20)</name>
    <dbReference type="NCBI Taxonomy" id="1156394"/>
    <lineage>
        <taxon>Eukaryota</taxon>
        <taxon>Sar</taxon>
        <taxon>Stramenopiles</taxon>
        <taxon>Oomycota</taxon>
        <taxon>Saprolegniomycetes</taxon>
        <taxon>Saprolegniales</taxon>
        <taxon>Saprolegniaceae</taxon>
        <taxon>Saprolegnia</taxon>
    </lineage>
</organism>
<keyword evidence="1" id="KW-0802">TPR repeat</keyword>
<dbReference type="Proteomes" id="UP000030762">
    <property type="component" value="Unassembled WGS sequence"/>
</dbReference>
<dbReference type="Gene3D" id="1.25.40.10">
    <property type="entry name" value="Tetratricopeptide repeat domain"/>
    <property type="match status" value="1"/>
</dbReference>
<dbReference type="OrthoDB" id="626167at2759"/>
<dbReference type="InterPro" id="IPR019734">
    <property type="entry name" value="TPR_rpt"/>
</dbReference>
<dbReference type="GeneID" id="19952498"/>
<sequence>MSALVEQLGAMHETTLVARLRLTVALSWNGNHHGALNLGLETLDLQRAKYGLRHWRTAGTLCAIGGAYNQLYMFRVGARYLRRALLVQEATLGHDHASTRTSASRLVNALLNTGDAVRALPMAERLVAGSERILGPLHDAAILDKITLGGALLMAGQANEALSLWTATDAILEGRPELTARRPMVLGLMATAFWSQNQYEKATNYFIRALNLSPTKKRNAWYFFLMASTRPSHADDLARARSYIESVDDPTPETWPESCLSCGRVIAGCVVMCTGCPGGISFFCTKCLARNVACLRKHCKHDPLMTKFSTMPPPRRFFLEKDLLDASYEHIETLWTDYDAYCTMHSVPLHERLPRTSVPLLNRCWHPMF</sequence>
<dbReference type="RefSeq" id="XP_008616044.1">
    <property type="nucleotide sequence ID" value="XM_008617822.1"/>
</dbReference>
<gene>
    <name evidence="2" type="ORF">SDRG_11771</name>
</gene>
<dbReference type="VEuPathDB" id="FungiDB:SDRG_11771"/>
<reference evidence="2 3" key="1">
    <citation type="submission" date="2012-04" db="EMBL/GenBank/DDBJ databases">
        <title>The Genome Sequence of Saprolegnia declina VS20.</title>
        <authorList>
            <consortium name="The Broad Institute Genome Sequencing Platform"/>
            <person name="Russ C."/>
            <person name="Nusbaum C."/>
            <person name="Tyler B."/>
            <person name="van West P."/>
            <person name="Dieguez-Uribeondo J."/>
            <person name="de Bruijn I."/>
            <person name="Tripathy S."/>
            <person name="Jiang R."/>
            <person name="Young S.K."/>
            <person name="Zeng Q."/>
            <person name="Gargeya S."/>
            <person name="Fitzgerald M."/>
            <person name="Haas B."/>
            <person name="Abouelleil A."/>
            <person name="Alvarado L."/>
            <person name="Arachchi H.M."/>
            <person name="Berlin A."/>
            <person name="Chapman S.B."/>
            <person name="Goldberg J."/>
            <person name="Griggs A."/>
            <person name="Gujja S."/>
            <person name="Hansen M."/>
            <person name="Howarth C."/>
            <person name="Imamovic A."/>
            <person name="Larimer J."/>
            <person name="McCowen C."/>
            <person name="Montmayeur A."/>
            <person name="Murphy C."/>
            <person name="Neiman D."/>
            <person name="Pearson M."/>
            <person name="Priest M."/>
            <person name="Roberts A."/>
            <person name="Saif S."/>
            <person name="Shea T."/>
            <person name="Sisk P."/>
            <person name="Sykes S."/>
            <person name="Wortman J."/>
            <person name="Nusbaum C."/>
            <person name="Birren B."/>
        </authorList>
    </citation>
    <scope>NUCLEOTIDE SEQUENCE [LARGE SCALE GENOMIC DNA]</scope>
    <source>
        <strain evidence="2 3">VS20</strain>
    </source>
</reference>
<accession>T0Q794</accession>
<name>T0Q794_SAPDV</name>
<evidence type="ECO:0000256" key="1">
    <source>
        <dbReference type="PROSITE-ProRule" id="PRU00339"/>
    </source>
</evidence>
<protein>
    <submittedName>
        <fullName evidence="2">Uncharacterized protein</fullName>
    </submittedName>
</protein>